<evidence type="ECO:0000313" key="2">
    <source>
        <dbReference type="Proteomes" id="UP001631969"/>
    </source>
</evidence>
<reference evidence="1" key="1">
    <citation type="submission" date="2024-12" db="EMBL/GenBank/DDBJ databases">
        <authorList>
            <person name="Wu N."/>
        </authorList>
    </citation>
    <scope>NUCLEOTIDE SEQUENCE</scope>
    <source>
        <strain evidence="1">P15</strain>
    </source>
</reference>
<evidence type="ECO:0000313" key="1">
    <source>
        <dbReference type="EMBL" id="MFM9328444.1"/>
    </source>
</evidence>
<accession>A0ACC7NUK4</accession>
<name>A0ACC7NUK4_9BACL</name>
<sequence length="98" mass="11134">MPIVSDSPLPLVYTYHPVDPLQLKNWLQARNSLFADDPYFSAILEAAERNNLNPLLLFAITGQEQGYVPRENKQAKKIANNPFNVHHSWQAYNIGIAD</sequence>
<dbReference type="Proteomes" id="UP001631969">
    <property type="component" value="Unassembled WGS sequence"/>
</dbReference>
<proteinExistence type="predicted"/>
<gene>
    <name evidence="1" type="ORF">ACI1P1_09110</name>
</gene>
<comment type="caution">
    <text evidence="1">The sequence shown here is derived from an EMBL/GenBank/DDBJ whole genome shotgun (WGS) entry which is preliminary data.</text>
</comment>
<organism evidence="1 2">
    <name type="scientific">Paenibacillus mesotrionivorans</name>
    <dbReference type="NCBI Taxonomy" id="3160968"/>
    <lineage>
        <taxon>Bacteria</taxon>
        <taxon>Bacillati</taxon>
        <taxon>Bacillota</taxon>
        <taxon>Bacilli</taxon>
        <taxon>Bacillales</taxon>
        <taxon>Paenibacillaceae</taxon>
        <taxon>Paenibacillus</taxon>
    </lineage>
</organism>
<keyword evidence="2" id="KW-1185">Reference proteome</keyword>
<dbReference type="EMBL" id="JBJURJ010000005">
    <property type="protein sequence ID" value="MFM9328444.1"/>
    <property type="molecule type" value="Genomic_DNA"/>
</dbReference>
<protein>
    <submittedName>
        <fullName evidence="1">Uncharacterized protein</fullName>
    </submittedName>
</protein>